<name>A0A0B2V5T0_TOXCA</name>
<comment type="caution">
    <text evidence="1">The sequence shown here is derived from an EMBL/GenBank/DDBJ whole genome shotgun (WGS) entry which is preliminary data.</text>
</comment>
<protein>
    <submittedName>
        <fullName evidence="1">Uncharacterized protein</fullName>
    </submittedName>
</protein>
<proteinExistence type="predicted"/>
<gene>
    <name evidence="1" type="ORF">Tcan_00366</name>
</gene>
<reference evidence="1 2" key="1">
    <citation type="submission" date="2014-11" db="EMBL/GenBank/DDBJ databases">
        <title>Genetic blueprint of the zoonotic pathogen Toxocara canis.</title>
        <authorList>
            <person name="Zhu X.-Q."/>
            <person name="Korhonen P.K."/>
            <person name="Cai H."/>
            <person name="Young N.D."/>
            <person name="Nejsum P."/>
            <person name="von Samson-Himmelstjerna G."/>
            <person name="Boag P.R."/>
            <person name="Tan P."/>
            <person name="Li Q."/>
            <person name="Min J."/>
            <person name="Yang Y."/>
            <person name="Wang X."/>
            <person name="Fang X."/>
            <person name="Hall R.S."/>
            <person name="Hofmann A."/>
            <person name="Sternberg P.W."/>
            <person name="Jex A.R."/>
            <person name="Gasser R.B."/>
        </authorList>
    </citation>
    <scope>NUCLEOTIDE SEQUENCE [LARGE SCALE GENOMIC DNA]</scope>
    <source>
        <strain evidence="1">PN_DK_2014</strain>
    </source>
</reference>
<dbReference type="EMBL" id="JPKZ01002397">
    <property type="protein sequence ID" value="KHN76869.1"/>
    <property type="molecule type" value="Genomic_DNA"/>
</dbReference>
<keyword evidence="2" id="KW-1185">Reference proteome</keyword>
<sequence>MRKLFTAIMLKEKRIVFNNRISGACETSVQLINDGHDYLISAGVATSLTVNTAKMPLNHIAYAMYTWSGHRPSRCISKDGYSHCFCRSYERGVACNDGISEVKVAVRQAYKSLLVENRKTYIPELTLAERTGKETCRQMGSVAIIQYNTETGNLDKPIKCLY</sequence>
<evidence type="ECO:0000313" key="1">
    <source>
        <dbReference type="EMBL" id="KHN76869.1"/>
    </source>
</evidence>
<dbReference type="Proteomes" id="UP000031036">
    <property type="component" value="Unassembled WGS sequence"/>
</dbReference>
<organism evidence="1 2">
    <name type="scientific">Toxocara canis</name>
    <name type="common">Canine roundworm</name>
    <dbReference type="NCBI Taxonomy" id="6265"/>
    <lineage>
        <taxon>Eukaryota</taxon>
        <taxon>Metazoa</taxon>
        <taxon>Ecdysozoa</taxon>
        <taxon>Nematoda</taxon>
        <taxon>Chromadorea</taxon>
        <taxon>Rhabditida</taxon>
        <taxon>Spirurina</taxon>
        <taxon>Ascaridomorpha</taxon>
        <taxon>Ascaridoidea</taxon>
        <taxon>Toxocaridae</taxon>
        <taxon>Toxocara</taxon>
    </lineage>
</organism>
<dbReference type="AlphaFoldDB" id="A0A0B2V5T0"/>
<evidence type="ECO:0000313" key="2">
    <source>
        <dbReference type="Proteomes" id="UP000031036"/>
    </source>
</evidence>
<accession>A0A0B2V5T0</accession>